<keyword evidence="2" id="KW-1185">Reference proteome</keyword>
<accession>A0AAD3HBD5</accession>
<dbReference type="GO" id="GO:0004622">
    <property type="term" value="F:phosphatidylcholine lysophospholipase activity"/>
    <property type="evidence" value="ECO:0007669"/>
    <property type="project" value="TreeGrafter"/>
</dbReference>
<proteinExistence type="predicted"/>
<sequence>MFSNLTSKGISKISAGVVVAVPSLALLQSAYFVTQFRHRHRDAPFPFSPSKGLVYVKSQHEDSSKFEKSRMWSWNGLKRRIMNGRARTDQEKEPLRLLVIGDSLAAGVGSLRAISPLPESIAKNLSKKLEKPVFWTCHGIPGAATSTILEQFTLMKLTDKVKTIIAMKSIDSWDDLLLFGKDFLNNRFNMTKPLPRIMQLEKRLKKDIDQDDKERETKWKQIEKSMIKSQEYDVVIVLTGVNDLKGIFLPFLQDETGSNKHTFKEELKRLLLTFSRKSESRSEVDETKSTLICLPALPTIPQVFHYPPLCWFVQSLLQMMDDEKRSLAQEFPNVLFVESPNKETINESQSSQGNDGRIIYSFTNISSKMKEGIETLMKKYVSKNEVDKDYQETESFYEASENVCLVVSSLAEYEELVALDGVHPSDFGYALWGNFIADHIAKRMLE</sequence>
<evidence type="ECO:0008006" key="3">
    <source>
        <dbReference type="Google" id="ProtNLM"/>
    </source>
</evidence>
<evidence type="ECO:0000313" key="2">
    <source>
        <dbReference type="Proteomes" id="UP001054902"/>
    </source>
</evidence>
<dbReference type="AlphaFoldDB" id="A0AAD3HBD5"/>
<dbReference type="Proteomes" id="UP001054902">
    <property type="component" value="Unassembled WGS sequence"/>
</dbReference>
<gene>
    <name evidence="1" type="ORF">CTEN210_13374</name>
</gene>
<dbReference type="Pfam" id="PF00657">
    <property type="entry name" value="Lipase_GDSL"/>
    <property type="match status" value="1"/>
</dbReference>
<dbReference type="InterPro" id="IPR036514">
    <property type="entry name" value="SGNH_hydro_sf"/>
</dbReference>
<dbReference type="InterPro" id="IPR051532">
    <property type="entry name" value="Ester_Hydrolysis_Enzymes"/>
</dbReference>
<dbReference type="SUPFAM" id="SSF52266">
    <property type="entry name" value="SGNH hydrolase"/>
    <property type="match status" value="2"/>
</dbReference>
<protein>
    <recommendedName>
        <fullName evidence="3">SGNH hydrolase-type esterase domain-containing protein</fullName>
    </recommendedName>
</protein>
<evidence type="ECO:0000313" key="1">
    <source>
        <dbReference type="EMBL" id="GFH56898.1"/>
    </source>
</evidence>
<dbReference type="PANTHER" id="PTHR30383">
    <property type="entry name" value="THIOESTERASE 1/PROTEASE 1/LYSOPHOSPHOLIPASE L1"/>
    <property type="match status" value="1"/>
</dbReference>
<dbReference type="PANTHER" id="PTHR30383:SF5">
    <property type="entry name" value="SGNH HYDROLASE-TYPE ESTERASE DOMAIN-CONTAINING PROTEIN"/>
    <property type="match status" value="1"/>
</dbReference>
<dbReference type="InterPro" id="IPR001087">
    <property type="entry name" value="GDSL"/>
</dbReference>
<comment type="caution">
    <text evidence="1">The sequence shown here is derived from an EMBL/GenBank/DDBJ whole genome shotgun (WGS) entry which is preliminary data.</text>
</comment>
<dbReference type="Gene3D" id="3.40.50.1110">
    <property type="entry name" value="SGNH hydrolase"/>
    <property type="match status" value="1"/>
</dbReference>
<name>A0AAD3HBD5_9STRA</name>
<organism evidence="1 2">
    <name type="scientific">Chaetoceros tenuissimus</name>
    <dbReference type="NCBI Taxonomy" id="426638"/>
    <lineage>
        <taxon>Eukaryota</taxon>
        <taxon>Sar</taxon>
        <taxon>Stramenopiles</taxon>
        <taxon>Ochrophyta</taxon>
        <taxon>Bacillariophyta</taxon>
        <taxon>Coscinodiscophyceae</taxon>
        <taxon>Chaetocerotophycidae</taxon>
        <taxon>Chaetocerotales</taxon>
        <taxon>Chaetocerotaceae</taxon>
        <taxon>Chaetoceros</taxon>
    </lineage>
</organism>
<reference evidence="1 2" key="1">
    <citation type="journal article" date="2021" name="Sci. Rep.">
        <title>The genome of the diatom Chaetoceros tenuissimus carries an ancient integrated fragment of an extant virus.</title>
        <authorList>
            <person name="Hongo Y."/>
            <person name="Kimura K."/>
            <person name="Takaki Y."/>
            <person name="Yoshida Y."/>
            <person name="Baba S."/>
            <person name="Kobayashi G."/>
            <person name="Nagasaki K."/>
            <person name="Hano T."/>
            <person name="Tomaru Y."/>
        </authorList>
    </citation>
    <scope>NUCLEOTIDE SEQUENCE [LARGE SCALE GENOMIC DNA]</scope>
    <source>
        <strain evidence="1 2">NIES-3715</strain>
    </source>
</reference>
<dbReference type="EMBL" id="BLLK01000057">
    <property type="protein sequence ID" value="GFH56898.1"/>
    <property type="molecule type" value="Genomic_DNA"/>
</dbReference>